<protein>
    <submittedName>
        <fullName evidence="1">Zn-dependent hydrolase</fullName>
    </submittedName>
</protein>
<dbReference type="InterPro" id="IPR001279">
    <property type="entry name" value="Metallo-B-lactamas"/>
</dbReference>
<dbReference type="PANTHER" id="PTHR46233:SF4">
    <property type="entry name" value="METALLO-BETA-LACTAMASE DOMAIN-CONTAINING PROTEIN"/>
    <property type="match status" value="1"/>
</dbReference>
<dbReference type="EMBL" id="CP019605">
    <property type="protein sequence ID" value="AQP45641.1"/>
    <property type="molecule type" value="Genomic_DNA"/>
</dbReference>
<dbReference type="OrthoDB" id="2971563at2"/>
<dbReference type="CDD" id="cd06262">
    <property type="entry name" value="metallo-hydrolase-like_MBL-fold"/>
    <property type="match status" value="1"/>
</dbReference>
<dbReference type="SMART" id="SM00849">
    <property type="entry name" value="Lactamase_B"/>
    <property type="match status" value="1"/>
</dbReference>
<dbReference type="InterPro" id="IPR051453">
    <property type="entry name" value="MBL_Glyoxalase_II"/>
</dbReference>
<sequence length="207" mass="22416">MTARIEHLATAGNHDPQGPPVHENNVWLVGDDTEVIIVDPAHDASAVERAVGGRRVVAALLTHGHWDHIRAARDFAARVDCQLHLHPADAFLWEAEHGDAPFEPIADGERFAVAGTELEARRTPGHTPGSTSFAVADLRAVLTGDTLFEGGPGATRWDYASFETILDSIQRRLFVLPDDTVVHTGHGPSTTIGAERPALPDWIARGW</sequence>
<dbReference type="PANTHER" id="PTHR46233">
    <property type="entry name" value="HYDROXYACYLGLUTATHIONE HYDROLASE GLOC"/>
    <property type="match status" value="1"/>
</dbReference>
<dbReference type="Pfam" id="PF00753">
    <property type="entry name" value="Lactamase_B"/>
    <property type="match status" value="1"/>
</dbReference>
<reference evidence="1 2" key="1">
    <citation type="journal article" date="2016" name="Int. J. Syst. Evol. Microbiol.">
        <title>Tessaracoccus flavus sp. nov., isolated from the drainage system of a lindane-producing factory.</title>
        <authorList>
            <person name="Kumari R."/>
            <person name="Singh P."/>
            <person name="Schumann P."/>
            <person name="Lal R."/>
        </authorList>
    </citation>
    <scope>NUCLEOTIDE SEQUENCE [LARGE SCALE GENOMIC DNA]</scope>
    <source>
        <strain evidence="1 2">RP1T</strain>
    </source>
</reference>
<dbReference type="SUPFAM" id="SSF56281">
    <property type="entry name" value="Metallo-hydrolase/oxidoreductase"/>
    <property type="match status" value="1"/>
</dbReference>
<evidence type="ECO:0000313" key="1">
    <source>
        <dbReference type="EMBL" id="AQP45641.1"/>
    </source>
</evidence>
<proteinExistence type="predicted"/>
<dbReference type="Gene3D" id="3.60.15.10">
    <property type="entry name" value="Ribonuclease Z/Hydroxyacylglutathione hydrolase-like"/>
    <property type="match status" value="1"/>
</dbReference>
<dbReference type="GO" id="GO:0016787">
    <property type="term" value="F:hydrolase activity"/>
    <property type="evidence" value="ECO:0007669"/>
    <property type="project" value="UniProtKB-KW"/>
</dbReference>
<gene>
    <name evidence="1" type="ORF">RPIT_13170</name>
</gene>
<dbReference type="RefSeq" id="WP_077343851.1">
    <property type="nucleotide sequence ID" value="NZ_CP019605.1"/>
</dbReference>
<evidence type="ECO:0000313" key="2">
    <source>
        <dbReference type="Proteomes" id="UP000188324"/>
    </source>
</evidence>
<keyword evidence="2" id="KW-1185">Reference proteome</keyword>
<dbReference type="Proteomes" id="UP000188324">
    <property type="component" value="Chromosome"/>
</dbReference>
<dbReference type="STRING" id="1610493.RPIT_13170"/>
<keyword evidence="1" id="KW-0378">Hydrolase</keyword>
<dbReference type="InterPro" id="IPR036866">
    <property type="entry name" value="RibonucZ/Hydroxyglut_hydro"/>
</dbReference>
<organism evidence="1 2">
    <name type="scientific">Tessaracoccus flavus</name>
    <dbReference type="NCBI Taxonomy" id="1610493"/>
    <lineage>
        <taxon>Bacteria</taxon>
        <taxon>Bacillati</taxon>
        <taxon>Actinomycetota</taxon>
        <taxon>Actinomycetes</taxon>
        <taxon>Propionibacteriales</taxon>
        <taxon>Propionibacteriaceae</taxon>
        <taxon>Tessaracoccus</taxon>
    </lineage>
</organism>
<dbReference type="AlphaFoldDB" id="A0A1Q2CHQ6"/>
<accession>A0A1Q2CHQ6</accession>
<dbReference type="KEGG" id="tfl:RPIT_13170"/>
<name>A0A1Q2CHQ6_9ACTN</name>